<dbReference type="GeneID" id="55618821"/>
<gene>
    <name evidence="1" type="primary">10</name>
    <name evidence="1" type="ORF">SEA_WHACK_10</name>
</gene>
<protein>
    <submittedName>
        <fullName evidence="1">Uncharacterized protein</fullName>
    </submittedName>
</protein>
<sequence>MADPKPGTFKFTSRDAKAIMKSKGVQAATSRGADRGIAAFRRAARVPGGTGNLAAKVRKEPAVGRDGRPGKRIVAYSEGNAPALLGTRRSRRVRAIAAAVQAINRGGR</sequence>
<dbReference type="KEGG" id="vg:55618821"/>
<proteinExistence type="predicted"/>
<accession>A0A515MK69</accession>
<dbReference type="EMBL" id="MK967393">
    <property type="protein sequence ID" value="QDM57073.1"/>
    <property type="molecule type" value="Genomic_DNA"/>
</dbReference>
<keyword evidence="2" id="KW-1185">Reference proteome</keyword>
<evidence type="ECO:0000313" key="1">
    <source>
        <dbReference type="EMBL" id="QDM57073.1"/>
    </source>
</evidence>
<reference evidence="1 2" key="1">
    <citation type="submission" date="2019-05" db="EMBL/GenBank/DDBJ databases">
        <authorList>
            <person name="Beaulieu J."/>
            <person name="Cox M."/>
            <person name="Nazim E."/>
            <person name="Robinson Z."/>
            <person name="Molloy S.D."/>
            <person name="Garlena R.A."/>
            <person name="Russell D.A."/>
            <person name="Pope W.H."/>
            <person name="Jacobs-Sera D."/>
            <person name="Hatfull G.F."/>
        </authorList>
    </citation>
    <scope>NUCLEOTIDE SEQUENCE [LARGE SCALE GENOMIC DNA]</scope>
</reference>
<dbReference type="Proteomes" id="UP000319882">
    <property type="component" value="Segment"/>
</dbReference>
<name>A0A515MK69_9CAUD</name>
<organism evidence="1 2">
    <name type="scientific">Rhodococcus phage Whack</name>
    <dbReference type="NCBI Taxonomy" id="2591132"/>
    <lineage>
        <taxon>Viruses</taxon>
        <taxon>Duplodnaviria</taxon>
        <taxon>Heunggongvirae</taxon>
        <taxon>Uroviricota</taxon>
        <taxon>Caudoviricetes</taxon>
        <taxon>Whackvirus</taxon>
        <taxon>Whackvirus whack</taxon>
    </lineage>
</organism>
<dbReference type="RefSeq" id="YP_009848400.1">
    <property type="nucleotide sequence ID" value="NC_048784.1"/>
</dbReference>
<evidence type="ECO:0000313" key="2">
    <source>
        <dbReference type="Proteomes" id="UP000319882"/>
    </source>
</evidence>